<dbReference type="EMBL" id="JAWQEG010000251">
    <property type="protein sequence ID" value="KAK3892595.1"/>
    <property type="molecule type" value="Genomic_DNA"/>
</dbReference>
<protein>
    <recommendedName>
        <fullName evidence="5">Tc1-like transposase DDE domain-containing protein</fullName>
    </recommendedName>
</protein>
<evidence type="ECO:0000313" key="2">
    <source>
        <dbReference type="EMBL" id="KAK3873787.1"/>
    </source>
</evidence>
<evidence type="ECO:0000313" key="3">
    <source>
        <dbReference type="EMBL" id="KAK3892595.1"/>
    </source>
</evidence>
<dbReference type="Proteomes" id="UP001286313">
    <property type="component" value="Unassembled WGS sequence"/>
</dbReference>
<organism evidence="3 4">
    <name type="scientific">Petrolisthes cinctipes</name>
    <name type="common">Flat porcelain crab</name>
    <dbReference type="NCBI Taxonomy" id="88211"/>
    <lineage>
        <taxon>Eukaryota</taxon>
        <taxon>Metazoa</taxon>
        <taxon>Ecdysozoa</taxon>
        <taxon>Arthropoda</taxon>
        <taxon>Crustacea</taxon>
        <taxon>Multicrustacea</taxon>
        <taxon>Malacostraca</taxon>
        <taxon>Eumalacostraca</taxon>
        <taxon>Eucarida</taxon>
        <taxon>Decapoda</taxon>
        <taxon>Pleocyemata</taxon>
        <taxon>Anomura</taxon>
        <taxon>Galatheoidea</taxon>
        <taxon>Porcellanidae</taxon>
        <taxon>Petrolisthes</taxon>
    </lineage>
</organism>
<evidence type="ECO:0000313" key="4">
    <source>
        <dbReference type="Proteomes" id="UP001286313"/>
    </source>
</evidence>
<reference evidence="3" key="1">
    <citation type="submission" date="2023-10" db="EMBL/GenBank/DDBJ databases">
        <title>Genome assemblies of two species of porcelain crab, Petrolisthes cinctipes and Petrolisthes manimaculis (Anomura: Porcellanidae).</title>
        <authorList>
            <person name="Angst P."/>
        </authorList>
    </citation>
    <scope>NUCLEOTIDE SEQUENCE</scope>
    <source>
        <strain evidence="3">PB745_01</strain>
        <tissue evidence="3">Gill</tissue>
    </source>
</reference>
<feature type="compositionally biased region" description="Polar residues" evidence="1">
    <location>
        <begin position="1"/>
        <end position="23"/>
    </location>
</feature>
<evidence type="ECO:0000256" key="1">
    <source>
        <dbReference type="SAM" id="MobiDB-lite"/>
    </source>
</evidence>
<dbReference type="GO" id="GO:0003676">
    <property type="term" value="F:nucleic acid binding"/>
    <property type="evidence" value="ECO:0007669"/>
    <property type="project" value="InterPro"/>
</dbReference>
<dbReference type="Gene3D" id="3.30.420.10">
    <property type="entry name" value="Ribonuclease H-like superfamily/Ribonuclease H"/>
    <property type="match status" value="1"/>
</dbReference>
<feature type="region of interest" description="Disordered" evidence="1">
    <location>
        <begin position="1"/>
        <end position="24"/>
    </location>
</feature>
<proteinExistence type="predicted"/>
<evidence type="ECO:0008006" key="5">
    <source>
        <dbReference type="Google" id="ProtNLM"/>
    </source>
</evidence>
<sequence length="96" mass="10318">MNQNMTWVDSSQPATSATYSQQVPPGEGERFVVVAAGTADGFVEDAFLCFPTKNTSGDYYGEVNGELFLRWLTSQLLPSLAEPSVLVIDNAPITAS</sequence>
<dbReference type="EMBL" id="JAWQEG010002181">
    <property type="protein sequence ID" value="KAK3873787.1"/>
    <property type="molecule type" value="Genomic_DNA"/>
</dbReference>
<accession>A0AAE1GIP0</accession>
<name>A0AAE1GIP0_PETCI</name>
<dbReference type="InterPro" id="IPR036397">
    <property type="entry name" value="RNaseH_sf"/>
</dbReference>
<keyword evidence="4" id="KW-1185">Reference proteome</keyword>
<dbReference type="AlphaFoldDB" id="A0AAE1GIP0"/>
<comment type="caution">
    <text evidence="3">The sequence shown here is derived from an EMBL/GenBank/DDBJ whole genome shotgun (WGS) entry which is preliminary data.</text>
</comment>
<gene>
    <name evidence="3" type="ORF">Pcinc_003571</name>
    <name evidence="2" type="ORF">Pcinc_021212</name>
</gene>